<evidence type="ECO:0000313" key="4">
    <source>
        <dbReference type="Proteomes" id="UP000295023"/>
    </source>
</evidence>
<reference evidence="3 4" key="1">
    <citation type="submission" date="2019-03" db="EMBL/GenBank/DDBJ databases">
        <title>Paracraurococcus aquatilis NE82 genome sequence.</title>
        <authorList>
            <person name="Zhao Y."/>
            <person name="Du Z."/>
        </authorList>
    </citation>
    <scope>NUCLEOTIDE SEQUENCE [LARGE SCALE GENOMIC DNA]</scope>
    <source>
        <strain evidence="3 4">NE82</strain>
    </source>
</reference>
<evidence type="ECO:0000259" key="2">
    <source>
        <dbReference type="PROSITE" id="PS51208"/>
    </source>
</evidence>
<feature type="domain" description="Autotransporter" evidence="2">
    <location>
        <begin position="1906"/>
        <end position="2180"/>
    </location>
</feature>
<name>A0A4R4D515_9PROT</name>
<protein>
    <recommendedName>
        <fullName evidence="2">Autotransporter domain-containing protein</fullName>
    </recommendedName>
</protein>
<dbReference type="OrthoDB" id="5930286at2"/>
<dbReference type="EMBL" id="SKBM01000034">
    <property type="protein sequence ID" value="TCZ54225.1"/>
    <property type="molecule type" value="Genomic_DNA"/>
</dbReference>
<accession>A0A4R4D515</accession>
<dbReference type="SUPFAM" id="SSF103515">
    <property type="entry name" value="Autotransporter"/>
    <property type="match status" value="1"/>
</dbReference>
<dbReference type="SMART" id="SM00869">
    <property type="entry name" value="Autotransporter"/>
    <property type="match status" value="1"/>
</dbReference>
<comment type="caution">
    <text evidence="3">The sequence shown here is derived from an EMBL/GenBank/DDBJ whole genome shotgun (WGS) entry which is preliminary data.</text>
</comment>
<dbReference type="RefSeq" id="WP_132295736.1">
    <property type="nucleotide sequence ID" value="NZ_SKBM01000034.1"/>
</dbReference>
<keyword evidence="4" id="KW-1185">Reference proteome</keyword>
<gene>
    <name evidence="3" type="ORF">EXY23_23610</name>
</gene>
<evidence type="ECO:0000313" key="3">
    <source>
        <dbReference type="EMBL" id="TCZ54225.1"/>
    </source>
</evidence>
<evidence type="ECO:0000256" key="1">
    <source>
        <dbReference type="SAM" id="SignalP"/>
    </source>
</evidence>
<proteinExistence type="predicted"/>
<sequence>MNRDDGMLSGAARRLGGCVRRAALCSTALTSPLLLAGGPAWAGDQVTPPAVVVQSGDVAIFTAIDPKGPGTACERGATSVAPNFGAVAACLAAVSSPAQFTSSPGQSSGSVSIVNNSALDMTGGSSPSASPAMAGIVGAALGGNAGPYSSPVGTGGAVSITNWQKIAVVPGTNFSTFIPLIGAGSQNWLAFGGGILGISTGGVGEVFQSSQSKDAHPYVDLTTGGTASAVTITSGTDATGARVGVDIWTGATTQFQRSFPGMQFTFQTVNPGIFGWSRGGDSACQLDSNGLCIGIGQGGPAGAVTIQAVGNITTQANNSGGIVALSQGGGGSVSSSNTAGGAGGSVSVGYLNGISFPNTIATSGANSPAITAISAGGDVIGVEQQGRAGSGGPVSVQVDPGLTLRTSGEFSPGIVAGSLSGALQSNIAQIKNYSNAPGNSSAVTVTNSGIIQVTGSGSDGIVAQSLGGGGGTAQAGNVSDSYNLGAGTGAQSVAANVTVNNSGAITVGTQGNSQGTAQDSASAPVANGIGIVAQSIVGGGGIAYLVDTAQNASVNLGANTGSGNSSIAGQVSVSNSGPITTWQAGGVGILAQSIAGGGGNAKSVSGLFRHGGTGGEGGNGGAVFVLLQNVQGITTAGWQAHGIVAQSLGGGGGAGGPVKSGFSAVGGAGGSGGNGGTVQVTTMVAAAVTTTGDDSIGILAQSVGGGGGAGGKGTAWGLIGAAGVGGAGGNGGSGGAVTVNLGGALSTGLVTGSGDTLQITGAHGYGILAQSVGGGGGTGGAGQSKDISLGLGASVAVGAGGAGGGGGGQVSVALGINGQGSGATLSTVGPDAYGILAQSIGGGGGAGGQARARSFGAITLPDVPSLSVATAVGAMGGGGGAGGTVQVTTWNPITSRGQGAVGILAQSIGGGGGTGGDSTAMATTVFGAAGSAAISVATSVGAHGGNSGSGGTVTVTANAPLTTGGDYAHGIHAQSIGGGGGTGGIGDALPRTPKDTASLNVGVAVGGSAGNAANGGQVTVNTGAAIATAGHGAHGVFAQSIGGGGGAAEGGGTDASTGATGQNGKINMNVAVGGNGGGGGNGGAVTVGSGGTTTTTGAQAFGILAQSVGGGGGLGGSAMPSDDKDTRGTARIAEIANEVYGHYSDKYTKAKDNTWGQFSSFPEVNLTTHVGGTGGSGGSGSSVLVNQTTGSIATSGALAHGIVAQSIGGGGGVGGAASLTGDGKVLSTDISVNAGLTLGGSGGSAGDGRDATVNLGSSSQAASIATSGVQALGIVAQSIGGGGGLSGSAAIISGGKVTLGAGNSGNGGAGGSGGTVSVSTFGTLATLGADSLGILAQSIGGGGGAVGTAGSTRTAKRWAPSYLGTVMVNGSGGAAGNGGAVTVGVNSLLSTAGDRAIGVLAQSIGSGGGLIASGSASGSGTGGSAIQIGQNISTTNGNGAPVAVTVGGAAGGITTQGAGAHAIVAQSIGGGGGLGGDTSLAPGLGLPAGTANNARASGNGANVSVTVNNVNVSATGANAHGIVAQSLGGGGGIVDGRIGRANGTGTAGNVSVTINGGTVGSASGYGIAAQSMGSPQGGRTYDSSGNVTIGITGGAKVSGGLAGIAIDASDGNHTLGLAANSWLCGSNCDDARGTPFTLINGNMQLQVSNAGIISGTVNAPGAFVTTEGSGTMRLRGANAFGSLTMQSGSWLDVTNYTDNLAGVTLNVANPGQNSVTLADGANIVMPVDFLNGRSNQLQGNNLQLGNVIMYYQATNLYPVWVTIANFQGGLISASATSLQSVSDLVYSYRTNAGHTGTGYTAAVAPFANYTPTSVSLTANQSQVAQAVQAAWNIDAGGQSGTNTGTRAQRSATYTSLYGKNAGTYGAALDQFHAQGAGAHAATLMAGGAALAGTLHSCPDFAGPDTLLRENSCVWMRTVGRLSDTTRTAFGGSASASAVALQIGGQYQFAPNWFLGGVFSNEQTWMHAAGGLEKVSTMGQSGGVILKHQMGVWQVSASLLGGYADGSSTRQLPAFGTAFSGSPGADFVLGRLRVAREFVGERVYARPSLDLDVIRLGAWGYDEQGSAAGQRLRIRGGSTTLGAVTPQVEFGARWSVAEGMTLRPTLTLGVTALSEDSIETRQELMGQAMRIRSPLPGVTGRMALGMDLLHRNGFELRAQYALDRSADITGHTGTLRAGLRF</sequence>
<dbReference type="PROSITE" id="PS51208">
    <property type="entry name" value="AUTOTRANSPORTER"/>
    <property type="match status" value="1"/>
</dbReference>
<dbReference type="Proteomes" id="UP000295023">
    <property type="component" value="Unassembled WGS sequence"/>
</dbReference>
<organism evidence="3 4">
    <name type="scientific">Roseicella aquatilis</name>
    <dbReference type="NCBI Taxonomy" id="2527868"/>
    <lineage>
        <taxon>Bacteria</taxon>
        <taxon>Pseudomonadati</taxon>
        <taxon>Pseudomonadota</taxon>
        <taxon>Alphaproteobacteria</taxon>
        <taxon>Acetobacterales</taxon>
        <taxon>Roseomonadaceae</taxon>
        <taxon>Roseicella</taxon>
    </lineage>
</organism>
<dbReference type="InterPro" id="IPR005546">
    <property type="entry name" value="Autotransporte_beta"/>
</dbReference>
<feature type="signal peptide" evidence="1">
    <location>
        <begin position="1"/>
        <end position="42"/>
    </location>
</feature>
<feature type="chain" id="PRO_5020821966" description="Autotransporter domain-containing protein" evidence="1">
    <location>
        <begin position="43"/>
        <end position="2180"/>
    </location>
</feature>
<keyword evidence="1" id="KW-0732">Signal</keyword>
<dbReference type="InterPro" id="IPR036709">
    <property type="entry name" value="Autotransporte_beta_dom_sf"/>
</dbReference>